<evidence type="ECO:0000313" key="5">
    <source>
        <dbReference type="EMBL" id="ULT85340.1"/>
    </source>
</evidence>
<dbReference type="Proteomes" id="UP000827892">
    <property type="component" value="Chromosome X"/>
</dbReference>
<feature type="compositionally biased region" description="Low complexity" evidence="4">
    <location>
        <begin position="16"/>
        <end position="32"/>
    </location>
</feature>
<evidence type="ECO:0000313" key="6">
    <source>
        <dbReference type="Proteomes" id="UP000827892"/>
    </source>
</evidence>
<feature type="region of interest" description="Disordered" evidence="4">
    <location>
        <begin position="15"/>
        <end position="49"/>
    </location>
</feature>
<protein>
    <recommendedName>
        <fullName evidence="7">EF-hand domain-containing protein</fullName>
    </recommendedName>
</protein>
<proteinExistence type="predicted"/>
<dbReference type="PANTHER" id="PTHR13025:SF6">
    <property type="entry name" value="EF-HAND DOMAIN-CONTAINING PROTEIN-RELATED"/>
    <property type="match status" value="1"/>
</dbReference>
<feature type="compositionally biased region" description="Basic and acidic residues" evidence="4">
    <location>
        <begin position="73"/>
        <end position="88"/>
    </location>
</feature>
<name>A0AAE9CY22_CAEBR</name>
<evidence type="ECO:0000256" key="2">
    <source>
        <dbReference type="ARBA" id="ARBA00022737"/>
    </source>
</evidence>
<sequence>MAHLWAKGPLKFSLKNNAYSSSNAPQSSSPDNTTQSGVPLSVKTSESKKNVTSAVSTRTIFFGCFRRSDEQEEMKLEEMSRTKSHHSESATQKVLRSALKKDSSGAQGPPTRKYGVHSLSQNDQTSEQSGVETGNGKLARKVHFEQSDDDKLDVANPRPTVVYSSDGFATFVMVSSLANQMLQYEWLSSHSRYLASSGWKKAQTTLLVCLIKKDVPSPRKYLIESYPEFTIQQVHMFNRIYFTFADEKTGRFRIQELTHLMTQLARPLDLFSIKYITENIEQQENGNITILTFLDLFRKAMNHELCNVFSIFKHIAHWIASQEAKNKTLLVVEKSESPNRCGASKEKNTNEGTSETNTSISSRGNVFSKIGQTARQLLSDTE</sequence>
<dbReference type="InterPro" id="IPR011992">
    <property type="entry name" value="EF-hand-dom_pair"/>
</dbReference>
<dbReference type="SUPFAM" id="SSF47473">
    <property type="entry name" value="EF-hand"/>
    <property type="match status" value="1"/>
</dbReference>
<keyword evidence="1" id="KW-0479">Metal-binding</keyword>
<accession>A0AAE9CY22</accession>
<evidence type="ECO:0008006" key="7">
    <source>
        <dbReference type="Google" id="ProtNLM"/>
    </source>
</evidence>
<feature type="compositionally biased region" description="Basic and acidic residues" evidence="4">
    <location>
        <begin position="339"/>
        <end position="349"/>
    </location>
</feature>
<keyword evidence="2" id="KW-0677">Repeat</keyword>
<gene>
    <name evidence="5" type="ORF">L3Y34_013864</name>
</gene>
<dbReference type="PANTHER" id="PTHR13025">
    <property type="entry name" value="EF-HAND DOMAIN-CONTAINING PROTEIN D"/>
    <property type="match status" value="1"/>
</dbReference>
<dbReference type="GO" id="GO:0005509">
    <property type="term" value="F:calcium ion binding"/>
    <property type="evidence" value="ECO:0007669"/>
    <property type="project" value="InterPro"/>
</dbReference>
<feature type="region of interest" description="Disordered" evidence="4">
    <location>
        <begin position="339"/>
        <end position="363"/>
    </location>
</feature>
<reference evidence="5 6" key="1">
    <citation type="submission" date="2022-05" db="EMBL/GenBank/DDBJ databases">
        <title>Chromosome-level reference genomes for two strains of Caenorhabditis briggsae: an improved platform for comparative genomics.</title>
        <authorList>
            <person name="Stevens L."/>
            <person name="Andersen E.C."/>
        </authorList>
    </citation>
    <scope>NUCLEOTIDE SEQUENCE [LARGE SCALE GENOMIC DNA]</scope>
    <source>
        <strain evidence="5">QX1410_ONT</strain>
        <tissue evidence="5">Whole-organism</tissue>
    </source>
</reference>
<dbReference type="AlphaFoldDB" id="A0AAE9CY22"/>
<evidence type="ECO:0000256" key="3">
    <source>
        <dbReference type="ARBA" id="ARBA00022837"/>
    </source>
</evidence>
<feature type="compositionally biased region" description="Low complexity" evidence="4">
    <location>
        <begin position="350"/>
        <end position="362"/>
    </location>
</feature>
<dbReference type="EMBL" id="CP090896">
    <property type="protein sequence ID" value="ULT85340.1"/>
    <property type="molecule type" value="Genomic_DNA"/>
</dbReference>
<dbReference type="KEGG" id="cbr:CBG_10585"/>
<organism evidence="5 6">
    <name type="scientific">Caenorhabditis briggsae</name>
    <dbReference type="NCBI Taxonomy" id="6238"/>
    <lineage>
        <taxon>Eukaryota</taxon>
        <taxon>Metazoa</taxon>
        <taxon>Ecdysozoa</taxon>
        <taxon>Nematoda</taxon>
        <taxon>Chromadorea</taxon>
        <taxon>Rhabditida</taxon>
        <taxon>Rhabditina</taxon>
        <taxon>Rhabditomorpha</taxon>
        <taxon>Rhabditoidea</taxon>
        <taxon>Rhabditidae</taxon>
        <taxon>Peloderinae</taxon>
        <taxon>Caenorhabditis</taxon>
    </lineage>
</organism>
<dbReference type="InterPro" id="IPR040365">
    <property type="entry name" value="EFHD1/2"/>
</dbReference>
<evidence type="ECO:0000256" key="1">
    <source>
        <dbReference type="ARBA" id="ARBA00022723"/>
    </source>
</evidence>
<feature type="compositionally biased region" description="Polar residues" evidence="4">
    <location>
        <begin position="33"/>
        <end position="49"/>
    </location>
</feature>
<feature type="region of interest" description="Disordered" evidence="4">
    <location>
        <begin position="73"/>
        <end position="138"/>
    </location>
</feature>
<evidence type="ECO:0000256" key="4">
    <source>
        <dbReference type="SAM" id="MobiDB-lite"/>
    </source>
</evidence>
<feature type="compositionally biased region" description="Polar residues" evidence="4">
    <location>
        <begin position="118"/>
        <end position="132"/>
    </location>
</feature>
<keyword evidence="3" id="KW-0106">Calcium</keyword>